<keyword evidence="2" id="KW-1185">Reference proteome</keyword>
<sequence length="323" mass="35917">MLTALRRRAAMARFNWICRDVLKTPPLQIKPARLRIVSMVSGADHLMYLLAIKSFYRHLLGGEIVIMDDGTLTERHRALFRRHLGSPRFVRMDSIATAACPKGGCWERLLYILDLSRDSYVIQLDSDMLATGPIPEVLEAIRENRAFTLNTGSDQVISSLEDVASAARLPPSGPPHIQVLAERSLPHLPAGMGRRYVRGSAGFAGFACNDTNRQAVEAFSTAMQGLTGPRWAEWGTEQVASNYLVANSPGGVALPWPRYSCFFGDNPDEALASAAMLHFLGTWRWHEGTYLRLAKQVIAEMTRSTYVQPAVYMPRETARRVSA</sequence>
<dbReference type="Proteomes" id="UP001526430">
    <property type="component" value="Unassembled WGS sequence"/>
</dbReference>
<reference evidence="1 2" key="1">
    <citation type="submission" date="2022-10" db="EMBL/GenBank/DDBJ databases">
        <title>Roseococcus glaciei nov., sp. nov., isolated from glacier.</title>
        <authorList>
            <person name="Liu Q."/>
            <person name="Xin Y.-H."/>
        </authorList>
    </citation>
    <scope>NUCLEOTIDE SEQUENCE [LARGE SCALE GENOMIC DNA]</scope>
    <source>
        <strain evidence="1 2">MDT2-1-1</strain>
    </source>
</reference>
<protein>
    <recommendedName>
        <fullName evidence="3">Glycosyltransferase family 2 protein</fullName>
    </recommendedName>
</protein>
<evidence type="ECO:0000313" key="2">
    <source>
        <dbReference type="Proteomes" id="UP001526430"/>
    </source>
</evidence>
<accession>A0ABT3NW66</accession>
<proteinExistence type="predicted"/>
<evidence type="ECO:0000313" key="1">
    <source>
        <dbReference type="EMBL" id="MCW8085824.1"/>
    </source>
</evidence>
<comment type="caution">
    <text evidence="1">The sequence shown here is derived from an EMBL/GenBank/DDBJ whole genome shotgun (WGS) entry which is preliminary data.</text>
</comment>
<name>A0ABT3NW66_9PROT</name>
<dbReference type="CDD" id="cd00761">
    <property type="entry name" value="Glyco_tranf_GTA_type"/>
    <property type="match status" value="1"/>
</dbReference>
<organism evidence="1 2">
    <name type="scientific">Sabulicella glaciei</name>
    <dbReference type="NCBI Taxonomy" id="2984948"/>
    <lineage>
        <taxon>Bacteria</taxon>
        <taxon>Pseudomonadati</taxon>
        <taxon>Pseudomonadota</taxon>
        <taxon>Alphaproteobacteria</taxon>
        <taxon>Acetobacterales</taxon>
        <taxon>Acetobacteraceae</taxon>
        <taxon>Sabulicella</taxon>
    </lineage>
</organism>
<gene>
    <name evidence="1" type="ORF">OF850_09325</name>
</gene>
<dbReference type="EMBL" id="JAPFQI010000005">
    <property type="protein sequence ID" value="MCW8085824.1"/>
    <property type="molecule type" value="Genomic_DNA"/>
</dbReference>
<evidence type="ECO:0008006" key="3">
    <source>
        <dbReference type="Google" id="ProtNLM"/>
    </source>
</evidence>